<dbReference type="STRING" id="877500.GCA_000935065_00629"/>
<dbReference type="PANTHER" id="PTHR37625">
    <property type="entry name" value="OUTER MEMBRANE LIPOPROTEIN-RELATED"/>
    <property type="match status" value="1"/>
</dbReference>
<dbReference type="Pfam" id="PF12790">
    <property type="entry name" value="T6SS-SciN"/>
    <property type="match status" value="1"/>
</dbReference>
<name>A0A4Q0XUQ5_9BACT</name>
<dbReference type="Proteomes" id="UP000290191">
    <property type="component" value="Unassembled WGS sequence"/>
</dbReference>
<dbReference type="AlphaFoldDB" id="A0A4Q0XUQ5"/>
<dbReference type="EMBL" id="PDKO01000017">
    <property type="protein sequence ID" value="RXJ61290.1"/>
    <property type="molecule type" value="Genomic_DNA"/>
</dbReference>
<dbReference type="Gene3D" id="2.60.40.4150">
    <property type="entry name" value="Type VI secretion system, lipoprotein SciN"/>
    <property type="match status" value="1"/>
</dbReference>
<evidence type="ECO:0000256" key="1">
    <source>
        <dbReference type="SAM" id="SignalP"/>
    </source>
</evidence>
<organism evidence="2 3">
    <name type="scientific">Halarcobacter anaerophilus</name>
    <dbReference type="NCBI Taxonomy" id="877500"/>
    <lineage>
        <taxon>Bacteria</taxon>
        <taxon>Pseudomonadati</taxon>
        <taxon>Campylobacterota</taxon>
        <taxon>Epsilonproteobacteria</taxon>
        <taxon>Campylobacterales</taxon>
        <taxon>Arcobacteraceae</taxon>
        <taxon>Halarcobacter</taxon>
    </lineage>
</organism>
<dbReference type="RefSeq" id="WP_044415523.1">
    <property type="nucleotide sequence ID" value="NZ_CP041070.1"/>
</dbReference>
<sequence length="150" mass="17664">MKYLYRLLVALFIMFSFNACSTKPTHIELVINSSNDLNPDINKVSSPLMLSFYELESAENFMKYDYWTLVEDSGKNLNRDLISQTKHIIVPNQQQTYKIRFDKDARFLGVVANFREIQNDSSWKQVINLDEDGYNFSELKLEKFSIERVE</sequence>
<dbReference type="OrthoDB" id="5346593at2"/>
<protein>
    <submittedName>
        <fullName evidence="2">Type VI secretion system lipoprotein TssJ</fullName>
    </submittedName>
</protein>
<keyword evidence="1" id="KW-0732">Signal</keyword>
<dbReference type="InterPro" id="IPR038706">
    <property type="entry name" value="Type_VI_SciN-like_sf"/>
</dbReference>
<dbReference type="NCBIfam" id="TIGR03352">
    <property type="entry name" value="VI_chp_3"/>
    <property type="match status" value="1"/>
</dbReference>
<evidence type="ECO:0000313" key="3">
    <source>
        <dbReference type="Proteomes" id="UP000290191"/>
    </source>
</evidence>
<comment type="caution">
    <text evidence="2">The sequence shown here is derived from an EMBL/GenBank/DDBJ whole genome shotgun (WGS) entry which is preliminary data.</text>
</comment>
<reference evidence="2 3" key="1">
    <citation type="submission" date="2017-10" db="EMBL/GenBank/DDBJ databases">
        <title>Genomics of the genus Arcobacter.</title>
        <authorList>
            <person name="Perez-Cataluna A."/>
            <person name="Figueras M.J."/>
        </authorList>
    </citation>
    <scope>NUCLEOTIDE SEQUENCE [LARGE SCALE GENOMIC DNA]</scope>
    <source>
        <strain evidence="2 3">DSM 24636</strain>
    </source>
</reference>
<keyword evidence="3" id="KW-1185">Reference proteome</keyword>
<feature type="signal peptide" evidence="1">
    <location>
        <begin position="1"/>
        <end position="21"/>
    </location>
</feature>
<gene>
    <name evidence="2" type="ORF">CRV06_14050</name>
</gene>
<accession>A0A4Q0XUQ5</accession>
<evidence type="ECO:0000313" key="2">
    <source>
        <dbReference type="EMBL" id="RXJ61290.1"/>
    </source>
</evidence>
<proteinExistence type="predicted"/>
<feature type="chain" id="PRO_5020843228" evidence="1">
    <location>
        <begin position="22"/>
        <end position="150"/>
    </location>
</feature>
<dbReference type="InterPro" id="IPR017734">
    <property type="entry name" value="T6SS_SciN"/>
</dbReference>
<keyword evidence="2" id="KW-0449">Lipoprotein</keyword>
<dbReference type="PANTHER" id="PTHR37625:SF4">
    <property type="entry name" value="OUTER MEMBRANE LIPOPROTEIN"/>
    <property type="match status" value="1"/>
</dbReference>